<gene>
    <name evidence="11" type="ORF">C7M84_014784</name>
</gene>
<feature type="region of interest" description="Disordered" evidence="8">
    <location>
        <begin position="984"/>
        <end position="1208"/>
    </location>
</feature>
<reference evidence="11 12" key="1">
    <citation type="submission" date="2018-04" db="EMBL/GenBank/DDBJ databases">
        <authorList>
            <person name="Zhang X."/>
            <person name="Yuan J."/>
            <person name="Li F."/>
            <person name="Xiang J."/>
        </authorList>
    </citation>
    <scope>NUCLEOTIDE SEQUENCE [LARGE SCALE GENOMIC DNA]</scope>
    <source>
        <tissue evidence="11">Muscle</tissue>
    </source>
</reference>
<feature type="region of interest" description="Disordered" evidence="8">
    <location>
        <begin position="757"/>
        <end position="811"/>
    </location>
</feature>
<evidence type="ECO:0000256" key="7">
    <source>
        <dbReference type="ARBA" id="ARBA00022840"/>
    </source>
</evidence>
<sequence>MPNTLEWDGQRSPRPAPNLTPTADDISCASLQGRKSSFLSNQLGLAGNVSSAKDDKILHLLENKAGIIISKSLRFPVVYLGKMDYIAAFVKNVGRESRTLRRVYIVSTSEDCQLSVDGCSVGGRACEMPVVIHPDSGISVRLQCTAMLLGLAKHLCVFDFVDFQVGRYVSAVVEDEQMHLMLPIAPRSSQQTYRKARAYQPSESTVIRGEVPFKPPPFLPVSLPTANIPSYLWDAVLEEKDILDVVPCLRDPLSRVNHKEKLSALLHLEEIAMTQQMRQFDMARSTLSPRGEYLSLSVPGLAERRPSLMVGDTVLVSSPCVSPGEGELHYEGYVHEVLHTQVLLKFHPTFHQLYRGEDYAIQFRFNRTPLRRCHFALDFAMKQLGPDVLFPTKLRLQLPQVSYVDLEVPTCVYRRRGGRTPPEGEEAPASSVGEGATGGPFSGGTSPPCPSGESLGGAEDRRGGRGLEEESRKEFEEEQTKSRGGSCESNGIRDEGEGGGAETEVPSGFKDGDDDDEDVVIEEECEAEEADRVCCSSSDPPLLGGKGLGSSGVPADGATDVGKQPGCDATPDADSVCRDAGRGWRAAQGGAATPEPKHTPPRIPVVTRLFGVPSSGSSSNSSKSFSDDEARELGGEGGRHGARTKTREANGACLFPGPADAGRWNGFAGVATLSPGPTSAKGRGGGGGEHGEAALGGGGAAEGDAGENERGGDGAVCCQTEARKPDDGSVASDGRPFWNHTPSRSLKMSQTLLLMGLQGNRHGERKRRRRSQRSDHAAGEGAKDSRPVPHASPKQDPEPAGNARGSRLQAPPGALSLTSALQGREGGQAARAPACNGVEQAASASVQNASGATRLPGRPVEGRGRPSADAGGAEDGYCIPVLPINSLRRKGRAPPSQLPTLRWANRQLNAEQKLAVRRVLEGSTRPLPYVIYGPPGTGKTVTLVEAALQVLSMVAHSRLVIVTPSNSASDLVAERLLASGRLGHATSSAQPLPRKPSRPLGGLSGRPLGGRPLGDALRGRPLGTPSRGRGGASRGCPLSGRPLGDALSDALSRGRPLGDPSRGRPLGTPSRTPLRDAPLPSRTPSPGALSGTPSRDALSGRPLDGPSRGRPSLGTPSRGRPLGDALSGRPLWDALSGTPSGTPSLSGTPSRTPSLGDALSLSGSPLGTPSRGRPLGRPLSLGPSLDGDPLWDPLSRTPSRGALLGRPLGDALSDLGDALSGRPCSERRPSL</sequence>
<evidence type="ECO:0000256" key="4">
    <source>
        <dbReference type="ARBA" id="ARBA00022741"/>
    </source>
</evidence>
<feature type="region of interest" description="Disordered" evidence="8">
    <location>
        <begin position="414"/>
        <end position="654"/>
    </location>
</feature>
<evidence type="ECO:0000256" key="5">
    <source>
        <dbReference type="ARBA" id="ARBA00022801"/>
    </source>
</evidence>
<evidence type="ECO:0000313" key="12">
    <source>
        <dbReference type="Proteomes" id="UP000283509"/>
    </source>
</evidence>
<feature type="compositionally biased region" description="Low complexity" evidence="8">
    <location>
        <begin position="443"/>
        <end position="457"/>
    </location>
</feature>
<feature type="region of interest" description="Disordered" evidence="8">
    <location>
        <begin position="845"/>
        <end position="875"/>
    </location>
</feature>
<evidence type="ECO:0000313" key="11">
    <source>
        <dbReference type="EMBL" id="ROT67156.1"/>
    </source>
</evidence>
<accession>A0A3R7PHZ6</accession>
<proteinExistence type="inferred from homology"/>
<feature type="domain" description="DNA2/NAM7 helicase helicase" evidence="9">
    <location>
        <begin position="907"/>
        <end position="978"/>
    </location>
</feature>
<feature type="compositionally biased region" description="Low complexity" evidence="8">
    <location>
        <begin position="614"/>
        <end position="624"/>
    </location>
</feature>
<feature type="compositionally biased region" description="Gly residues" evidence="8">
    <location>
        <begin position="682"/>
        <end position="701"/>
    </location>
</feature>
<dbReference type="InterPro" id="IPR049080">
    <property type="entry name" value="MOV-10-like_beta-barrel"/>
</dbReference>
<dbReference type="Pfam" id="PF13086">
    <property type="entry name" value="AAA_11"/>
    <property type="match status" value="1"/>
</dbReference>
<dbReference type="Proteomes" id="UP000283509">
    <property type="component" value="Unassembled WGS sequence"/>
</dbReference>
<dbReference type="PANTHER" id="PTHR45418">
    <property type="entry name" value="CANCER/TESTIS ANTIGEN 55"/>
    <property type="match status" value="1"/>
</dbReference>
<feature type="region of interest" description="Disordered" evidence="8">
    <location>
        <begin position="1"/>
        <end position="23"/>
    </location>
</feature>
<keyword evidence="4" id="KW-0547">Nucleotide-binding</keyword>
<feature type="compositionally biased region" description="Low complexity" evidence="8">
    <location>
        <begin position="583"/>
        <end position="592"/>
    </location>
</feature>
<organism evidence="11 12">
    <name type="scientific">Penaeus vannamei</name>
    <name type="common">Whiteleg shrimp</name>
    <name type="synonym">Litopenaeus vannamei</name>
    <dbReference type="NCBI Taxonomy" id="6689"/>
    <lineage>
        <taxon>Eukaryota</taxon>
        <taxon>Metazoa</taxon>
        <taxon>Ecdysozoa</taxon>
        <taxon>Arthropoda</taxon>
        <taxon>Crustacea</taxon>
        <taxon>Multicrustacea</taxon>
        <taxon>Malacostraca</taxon>
        <taxon>Eumalacostraca</taxon>
        <taxon>Eucarida</taxon>
        <taxon>Decapoda</taxon>
        <taxon>Dendrobranchiata</taxon>
        <taxon>Penaeoidea</taxon>
        <taxon>Penaeidae</taxon>
        <taxon>Penaeus</taxon>
    </lineage>
</organism>
<keyword evidence="7" id="KW-0067">ATP-binding</keyword>
<keyword evidence="5" id="KW-0378">Hydrolase</keyword>
<feature type="region of interest" description="Disordered" evidence="8">
    <location>
        <begin position="666"/>
        <end position="744"/>
    </location>
</feature>
<protein>
    <submittedName>
        <fullName evidence="11">Putative helicase Mov10l1-like</fullName>
    </submittedName>
</protein>
<dbReference type="PANTHER" id="PTHR45418:SF1">
    <property type="entry name" value="CANCER_TESTIS ANTIGEN 55"/>
    <property type="match status" value="1"/>
</dbReference>
<dbReference type="GO" id="GO:0016787">
    <property type="term" value="F:hydrolase activity"/>
    <property type="evidence" value="ECO:0007669"/>
    <property type="project" value="UniProtKB-KW"/>
</dbReference>
<feature type="compositionally biased region" description="Low complexity" evidence="8">
    <location>
        <begin position="1013"/>
        <end position="1023"/>
    </location>
</feature>
<feature type="domain" description="Helicase MOV-10-like beta-barrel" evidence="10">
    <location>
        <begin position="281"/>
        <end position="363"/>
    </location>
</feature>
<evidence type="ECO:0000256" key="1">
    <source>
        <dbReference type="ARBA" id="ARBA00004496"/>
    </source>
</evidence>
<dbReference type="SUPFAM" id="SSF52540">
    <property type="entry name" value="P-loop containing nucleoside triphosphate hydrolases"/>
    <property type="match status" value="1"/>
</dbReference>
<dbReference type="GO" id="GO:0005737">
    <property type="term" value="C:cytoplasm"/>
    <property type="evidence" value="ECO:0007669"/>
    <property type="project" value="UniProtKB-SubCell"/>
</dbReference>
<comment type="subcellular location">
    <subcellularLocation>
        <location evidence="1">Cytoplasm</location>
    </subcellularLocation>
</comment>
<keyword evidence="3" id="KW-0963">Cytoplasm</keyword>
<name>A0A3R7PHZ6_PENVA</name>
<dbReference type="InterPro" id="IPR027417">
    <property type="entry name" value="P-loop_NTPase"/>
</dbReference>
<dbReference type="InterPro" id="IPR041677">
    <property type="entry name" value="DNA2/NAM7_AAA_11"/>
</dbReference>
<dbReference type="STRING" id="6689.A0A3R7PHZ6"/>
<feature type="compositionally biased region" description="Acidic residues" evidence="8">
    <location>
        <begin position="512"/>
        <end position="529"/>
    </location>
</feature>
<dbReference type="AlphaFoldDB" id="A0A3R7PHZ6"/>
<feature type="compositionally biased region" description="Basic and acidic residues" evidence="8">
    <location>
        <begin position="772"/>
        <end position="797"/>
    </location>
</feature>
<comment type="similarity">
    <text evidence="2">Belongs to the DNA2/NAM7 helicase family. SDE3 subfamily.</text>
</comment>
<evidence type="ECO:0000256" key="8">
    <source>
        <dbReference type="SAM" id="MobiDB-lite"/>
    </source>
</evidence>
<feature type="compositionally biased region" description="Basic and acidic residues" evidence="8">
    <location>
        <begin position="625"/>
        <end position="639"/>
    </location>
</feature>
<keyword evidence="12" id="KW-1185">Reference proteome</keyword>
<evidence type="ECO:0000259" key="9">
    <source>
        <dbReference type="Pfam" id="PF13086"/>
    </source>
</evidence>
<evidence type="ECO:0000259" key="10">
    <source>
        <dbReference type="Pfam" id="PF21634"/>
    </source>
</evidence>
<dbReference type="GO" id="GO:0005524">
    <property type="term" value="F:ATP binding"/>
    <property type="evidence" value="ECO:0007669"/>
    <property type="project" value="UniProtKB-KW"/>
</dbReference>
<dbReference type="Pfam" id="PF21634">
    <property type="entry name" value="MOV-10_beta-barrel"/>
    <property type="match status" value="1"/>
</dbReference>
<evidence type="ECO:0000256" key="3">
    <source>
        <dbReference type="ARBA" id="ARBA00022490"/>
    </source>
</evidence>
<reference evidence="11 12" key="2">
    <citation type="submission" date="2019-01" db="EMBL/GenBank/DDBJ databases">
        <title>The decoding of complex shrimp genome reveals the adaptation for benthos swimmer, frequently molting mechanism and breeding impact on genome.</title>
        <authorList>
            <person name="Sun Y."/>
            <person name="Gao Y."/>
            <person name="Yu Y."/>
        </authorList>
    </citation>
    <scope>NUCLEOTIDE SEQUENCE [LARGE SCALE GENOMIC DNA]</scope>
    <source>
        <tissue evidence="11">Muscle</tissue>
    </source>
</reference>
<feature type="compositionally biased region" description="Low complexity" evidence="8">
    <location>
        <begin position="1135"/>
        <end position="1187"/>
    </location>
</feature>
<feature type="compositionally biased region" description="Gly residues" evidence="8">
    <location>
        <begin position="1002"/>
        <end position="1012"/>
    </location>
</feature>
<dbReference type="Gene3D" id="3.40.50.300">
    <property type="entry name" value="P-loop containing nucleotide triphosphate hydrolases"/>
    <property type="match status" value="1"/>
</dbReference>
<evidence type="ECO:0000256" key="6">
    <source>
        <dbReference type="ARBA" id="ARBA00022806"/>
    </source>
</evidence>
<comment type="caution">
    <text evidence="11">The sequence shown here is derived from an EMBL/GenBank/DDBJ whole genome shotgun (WGS) entry which is preliminary data.</text>
</comment>
<keyword evidence="6 11" id="KW-0347">Helicase</keyword>
<dbReference type="EMBL" id="QCYY01002842">
    <property type="protein sequence ID" value="ROT67156.1"/>
    <property type="molecule type" value="Genomic_DNA"/>
</dbReference>
<dbReference type="OrthoDB" id="6513042at2759"/>
<feature type="compositionally biased region" description="Basic and acidic residues" evidence="8">
    <location>
        <begin position="458"/>
        <end position="481"/>
    </location>
</feature>
<evidence type="ECO:0000256" key="2">
    <source>
        <dbReference type="ARBA" id="ARBA00005601"/>
    </source>
</evidence>
<dbReference type="GO" id="GO:0004386">
    <property type="term" value="F:helicase activity"/>
    <property type="evidence" value="ECO:0007669"/>
    <property type="project" value="UniProtKB-KW"/>
</dbReference>